<dbReference type="GO" id="GO:0016836">
    <property type="term" value="F:hydro-lyase activity"/>
    <property type="evidence" value="ECO:0007669"/>
    <property type="project" value="TreeGrafter"/>
</dbReference>
<organism evidence="5 6">
    <name type="scientific">Methylobacterium platani</name>
    <dbReference type="NCBI Taxonomy" id="427683"/>
    <lineage>
        <taxon>Bacteria</taxon>
        <taxon>Pseudomonadati</taxon>
        <taxon>Pseudomonadota</taxon>
        <taxon>Alphaproteobacteria</taxon>
        <taxon>Hyphomicrobiales</taxon>
        <taxon>Methylobacteriaceae</taxon>
        <taxon>Methylobacterium</taxon>
    </lineage>
</organism>
<dbReference type="PANTHER" id="PTHR13794">
    <property type="entry name" value="ENOLASE SUPERFAMILY, MANDELATE RACEMASE"/>
    <property type="match status" value="1"/>
</dbReference>
<dbReference type="Gene3D" id="3.20.20.120">
    <property type="entry name" value="Enolase-like C-terminal domain"/>
    <property type="match status" value="1"/>
</dbReference>
<dbReference type="InterPro" id="IPR013342">
    <property type="entry name" value="Mandelate_racemase_C"/>
</dbReference>
<dbReference type="STRING" id="427683.A5481_10070"/>
<dbReference type="OrthoDB" id="9775441at2"/>
<dbReference type="Gene3D" id="3.30.390.10">
    <property type="entry name" value="Enolase-like, N-terminal domain"/>
    <property type="match status" value="1"/>
</dbReference>
<evidence type="ECO:0000313" key="6">
    <source>
        <dbReference type="Proteomes" id="UP000078316"/>
    </source>
</evidence>
<dbReference type="InterPro" id="IPR018110">
    <property type="entry name" value="Mandel_Rmase/mucon_lact_enz_CS"/>
</dbReference>
<dbReference type="AlphaFoldDB" id="A0A179SFI0"/>
<evidence type="ECO:0000313" key="5">
    <source>
        <dbReference type="EMBL" id="OAS25253.1"/>
    </source>
</evidence>
<proteinExistence type="predicted"/>
<dbReference type="RefSeq" id="WP_048433947.1">
    <property type="nucleotide sequence ID" value="NZ_LWHQ01000017.1"/>
</dbReference>
<sequence length="363" mass="39820">MPRIVALESGYYRVPLAVTLSDSMHGDMPDFELNTVRLRDADGAEGVGYTYTCGRNGAAVEAILRRDVPEQVVGQEADRIEHLWQRLWWGQHYGGRGGPTVLAQSAVDMALWDLKAKRLGQPLWTLLGGHDPRVPAYAGGIDLQLPLDRLLRQTDDNLKKGFRAIKMKVGRPRLSEDVERVRAMREHLGDGFPLMADANMRWSADEAIRAARAFQPFDLTWLEEPVIPDDVAGQARVVREGGLPIAAGENLRTLWDFKQLIAAGGVTYPEPDVTNCGGVTPFMKIAHLAEAFNLPVTSHGAHDVTVHLLAACPNRSYLEAHGFGLDAYIAEPLAIEDGAAVAPDRPGHGIAFDWTGLDRIRAS</sequence>
<keyword evidence="3" id="KW-0460">Magnesium</keyword>
<accession>A0A179SFI0</accession>
<dbReference type="CDD" id="cd03316">
    <property type="entry name" value="MR_like"/>
    <property type="match status" value="1"/>
</dbReference>
<dbReference type="Pfam" id="PF02746">
    <property type="entry name" value="MR_MLE_N"/>
    <property type="match status" value="1"/>
</dbReference>
<gene>
    <name evidence="5" type="ORF">A5481_10070</name>
</gene>
<name>A0A179SFI0_9HYPH</name>
<dbReference type="GO" id="GO:0009063">
    <property type="term" value="P:amino acid catabolic process"/>
    <property type="evidence" value="ECO:0007669"/>
    <property type="project" value="InterPro"/>
</dbReference>
<dbReference type="PANTHER" id="PTHR13794:SF58">
    <property type="entry name" value="MITOCHONDRIAL ENOLASE SUPERFAMILY MEMBER 1"/>
    <property type="match status" value="1"/>
</dbReference>
<dbReference type="InterPro" id="IPR029017">
    <property type="entry name" value="Enolase-like_N"/>
</dbReference>
<evidence type="ECO:0000256" key="2">
    <source>
        <dbReference type="ARBA" id="ARBA00022723"/>
    </source>
</evidence>
<dbReference type="SUPFAM" id="SSF51604">
    <property type="entry name" value="Enolase C-terminal domain-like"/>
    <property type="match status" value="1"/>
</dbReference>
<dbReference type="InterPro" id="IPR013341">
    <property type="entry name" value="Mandelate_racemase_N_dom"/>
</dbReference>
<dbReference type="SFLD" id="SFLDS00001">
    <property type="entry name" value="Enolase"/>
    <property type="match status" value="1"/>
</dbReference>
<dbReference type="InterPro" id="IPR036849">
    <property type="entry name" value="Enolase-like_C_sf"/>
</dbReference>
<dbReference type="PROSITE" id="PS00908">
    <property type="entry name" value="MR_MLE_1"/>
    <property type="match status" value="1"/>
</dbReference>
<dbReference type="SFLD" id="SFLDF00557">
    <property type="entry name" value="3_6-anhydro-alpha-L-galactonat"/>
    <property type="match status" value="1"/>
</dbReference>
<dbReference type="SUPFAM" id="SSF54826">
    <property type="entry name" value="Enolase N-terminal domain-like"/>
    <property type="match status" value="1"/>
</dbReference>
<keyword evidence="2" id="KW-0479">Metal-binding</keyword>
<dbReference type="GO" id="GO:0019388">
    <property type="term" value="P:galactose catabolic process"/>
    <property type="evidence" value="ECO:0007669"/>
    <property type="project" value="InterPro"/>
</dbReference>
<dbReference type="GO" id="GO:0016853">
    <property type="term" value="F:isomerase activity"/>
    <property type="evidence" value="ECO:0007669"/>
    <property type="project" value="InterPro"/>
</dbReference>
<reference evidence="5 6" key="1">
    <citation type="submission" date="2016-04" db="EMBL/GenBank/DDBJ databases">
        <authorList>
            <person name="Evans L.H."/>
            <person name="Alamgir A."/>
            <person name="Owens N."/>
            <person name="Weber N.D."/>
            <person name="Virtaneva K."/>
            <person name="Barbian K."/>
            <person name="Babar A."/>
            <person name="Rosenke K."/>
        </authorList>
    </citation>
    <scope>NUCLEOTIDE SEQUENCE [LARGE SCALE GENOMIC DNA]</scope>
    <source>
        <strain evidence="5 6">PMB02</strain>
    </source>
</reference>
<evidence type="ECO:0000256" key="1">
    <source>
        <dbReference type="ARBA" id="ARBA00001946"/>
    </source>
</evidence>
<dbReference type="SMART" id="SM00922">
    <property type="entry name" value="MR_MLE"/>
    <property type="match status" value="1"/>
</dbReference>
<dbReference type="GO" id="GO:0000287">
    <property type="term" value="F:magnesium ion binding"/>
    <property type="evidence" value="ECO:0007669"/>
    <property type="project" value="UniProtKB-ARBA"/>
</dbReference>
<evidence type="ECO:0000256" key="3">
    <source>
        <dbReference type="ARBA" id="ARBA00022842"/>
    </source>
</evidence>
<dbReference type="InterPro" id="IPR029065">
    <property type="entry name" value="Enolase_C-like"/>
</dbReference>
<feature type="domain" description="Mandelate racemase/muconate lactonizing enzyme C-terminal" evidence="4">
    <location>
        <begin position="147"/>
        <end position="244"/>
    </location>
</feature>
<dbReference type="PROSITE" id="PS00909">
    <property type="entry name" value="MR_MLE_2"/>
    <property type="match status" value="1"/>
</dbReference>
<comment type="caution">
    <text evidence="5">The sequence shown here is derived from an EMBL/GenBank/DDBJ whole genome shotgun (WGS) entry which is preliminary data.</text>
</comment>
<dbReference type="Proteomes" id="UP000078316">
    <property type="component" value="Unassembled WGS sequence"/>
</dbReference>
<dbReference type="SFLD" id="SFLDG00179">
    <property type="entry name" value="mandelate_racemase"/>
    <property type="match status" value="1"/>
</dbReference>
<dbReference type="EMBL" id="LWHQ01000017">
    <property type="protein sequence ID" value="OAS25253.1"/>
    <property type="molecule type" value="Genomic_DNA"/>
</dbReference>
<dbReference type="InterPro" id="IPR046945">
    <property type="entry name" value="RHMD-like"/>
</dbReference>
<dbReference type="Pfam" id="PF13378">
    <property type="entry name" value="MR_MLE_C"/>
    <property type="match status" value="1"/>
</dbReference>
<dbReference type="InterPro" id="IPR034382">
    <property type="entry name" value="AHGA_cycloisomerase"/>
</dbReference>
<evidence type="ECO:0000259" key="4">
    <source>
        <dbReference type="SMART" id="SM00922"/>
    </source>
</evidence>
<comment type="cofactor">
    <cofactor evidence="1">
        <name>Mg(2+)</name>
        <dbReference type="ChEBI" id="CHEBI:18420"/>
    </cofactor>
</comment>
<protein>
    <submittedName>
        <fullName evidence="5">Uroporphyrinogen decarboxylase</fullName>
    </submittedName>
</protein>